<dbReference type="EMBL" id="JANVFU010000004">
    <property type="protein sequence ID" value="KAJ3746509.1"/>
    <property type="molecule type" value="Genomic_DNA"/>
</dbReference>
<dbReference type="InterPro" id="IPR013933">
    <property type="entry name" value="CRC_Rsc7/Swp82"/>
</dbReference>
<keyword evidence="3" id="KW-1185">Reference proteome</keyword>
<dbReference type="Pfam" id="PF08624">
    <property type="entry name" value="CRC_subunit"/>
    <property type="match status" value="1"/>
</dbReference>
<evidence type="ECO:0000313" key="2">
    <source>
        <dbReference type="EMBL" id="KAJ3746509.1"/>
    </source>
</evidence>
<feature type="compositionally biased region" description="Acidic residues" evidence="1">
    <location>
        <begin position="53"/>
        <end position="63"/>
    </location>
</feature>
<proteinExistence type="predicted"/>
<name>A0A9W8P4B7_9AGAR</name>
<feature type="region of interest" description="Disordered" evidence="1">
    <location>
        <begin position="1"/>
        <end position="141"/>
    </location>
</feature>
<organism evidence="2 3">
    <name type="scientific">Lentinula detonsa</name>
    <dbReference type="NCBI Taxonomy" id="2804962"/>
    <lineage>
        <taxon>Eukaryota</taxon>
        <taxon>Fungi</taxon>
        <taxon>Dikarya</taxon>
        <taxon>Basidiomycota</taxon>
        <taxon>Agaricomycotina</taxon>
        <taxon>Agaricomycetes</taxon>
        <taxon>Agaricomycetidae</taxon>
        <taxon>Agaricales</taxon>
        <taxon>Marasmiineae</taxon>
        <taxon>Omphalotaceae</taxon>
        <taxon>Lentinula</taxon>
    </lineage>
</organism>
<reference evidence="2 3" key="1">
    <citation type="journal article" date="2023" name="Proc. Natl. Acad. Sci. U.S.A.">
        <title>A global phylogenomic analysis of the shiitake genus Lentinula.</title>
        <authorList>
            <person name="Sierra-Patev S."/>
            <person name="Min B."/>
            <person name="Naranjo-Ortiz M."/>
            <person name="Looney B."/>
            <person name="Konkel Z."/>
            <person name="Slot J.C."/>
            <person name="Sakamoto Y."/>
            <person name="Steenwyk J.L."/>
            <person name="Rokas A."/>
            <person name="Carro J."/>
            <person name="Camarero S."/>
            <person name="Ferreira P."/>
            <person name="Molpeceres G."/>
            <person name="Ruiz-Duenas F.J."/>
            <person name="Serrano A."/>
            <person name="Henrissat B."/>
            <person name="Drula E."/>
            <person name="Hughes K.W."/>
            <person name="Mata J.L."/>
            <person name="Ishikawa N.K."/>
            <person name="Vargas-Isla R."/>
            <person name="Ushijima S."/>
            <person name="Smith C.A."/>
            <person name="Donoghue J."/>
            <person name="Ahrendt S."/>
            <person name="Andreopoulos W."/>
            <person name="He G."/>
            <person name="LaButti K."/>
            <person name="Lipzen A."/>
            <person name="Ng V."/>
            <person name="Riley R."/>
            <person name="Sandor L."/>
            <person name="Barry K."/>
            <person name="Martinez A.T."/>
            <person name="Xiao Y."/>
            <person name="Gibbons J.G."/>
            <person name="Terashima K."/>
            <person name="Grigoriev I.V."/>
            <person name="Hibbett D."/>
        </authorList>
    </citation>
    <scope>NUCLEOTIDE SEQUENCE [LARGE SCALE GENOMIC DNA]</scope>
    <source>
        <strain evidence="2 3">TFB7810</strain>
    </source>
</reference>
<sequence>MSSKLGSQKLVIRFPPTNKAEASPSPAPSADASAMTEPETEPNDADGNHEGDDSASIDIEEEPQPASYMPTKRGRGRPRGRRGRGRGRGRGASAITIKLPKKDDGEEDDETEGDGVGEETDEMNLDGEEDNPKKVPVGGGRPFRRIHGQVYIIEGDELVTDNDPKGDEKIDKFGNLLGGRRFKATTFLLPNRHPERRYMLAIDAARTSGFRDSLYYFRRNPLAFKLSATQPEKDHLISEGKLGPHLKTRSVTLITARSAYKLHGSKTIVDGRWVTDDYYEDKALAAIAELGVKPGDPVGDLVDPNADTEGRSEKSLKSIINDREYGASGGGGSMYRPGGPTTIFAGNGFGPFYEPLNPVRKALLNRDGVTEENWMWMMASRAREADERWKKCRSGTISGAGTLAPVKKKRKVTFGPETGGPILPLGVYEPHTGTVFFRSDSQPTQSRLEQEPVYPSLNGVNKRPDSGILGGTKTGANAWGLAYVDTYMDLSSKEEQEKISSRRREKILKAVGLQHLNMAHDNIVANSGRSSMELGLGETEEEIAVVDVT</sequence>
<feature type="compositionally biased region" description="Basic residues" evidence="1">
    <location>
        <begin position="72"/>
        <end position="89"/>
    </location>
</feature>
<feature type="compositionally biased region" description="Low complexity" evidence="1">
    <location>
        <begin position="20"/>
        <end position="34"/>
    </location>
</feature>
<gene>
    <name evidence="2" type="ORF">DFH05DRAFT_1394248</name>
</gene>
<feature type="compositionally biased region" description="Acidic residues" evidence="1">
    <location>
        <begin position="105"/>
        <end position="129"/>
    </location>
</feature>
<evidence type="ECO:0000256" key="1">
    <source>
        <dbReference type="SAM" id="MobiDB-lite"/>
    </source>
</evidence>
<evidence type="ECO:0000313" key="3">
    <source>
        <dbReference type="Proteomes" id="UP001142393"/>
    </source>
</evidence>
<dbReference type="Proteomes" id="UP001142393">
    <property type="component" value="Unassembled WGS sequence"/>
</dbReference>
<dbReference type="AlphaFoldDB" id="A0A9W8P4B7"/>
<protein>
    <submittedName>
        <fullName evidence="2">Chromatin remodelling complex Rsc7/Swp82 subunit-domain-containing protein</fullName>
    </submittedName>
</protein>
<accession>A0A9W8P4B7</accession>
<comment type="caution">
    <text evidence="2">The sequence shown here is derived from an EMBL/GenBank/DDBJ whole genome shotgun (WGS) entry which is preliminary data.</text>
</comment>